<comment type="caution">
    <text evidence="2">The sequence shown here is derived from an EMBL/GenBank/DDBJ whole genome shotgun (WGS) entry which is preliminary data.</text>
</comment>
<dbReference type="AlphaFoldDB" id="A0A2T0YRS3"/>
<dbReference type="RefSeq" id="WP_106122121.1">
    <property type="nucleotide sequence ID" value="NZ_PVTY01000003.1"/>
</dbReference>
<accession>A0A2T0YRS3</accession>
<feature type="domain" description="BON" evidence="1">
    <location>
        <begin position="84"/>
        <end position="151"/>
    </location>
</feature>
<proteinExistence type="predicted"/>
<reference evidence="2 3" key="1">
    <citation type="submission" date="2018-03" db="EMBL/GenBank/DDBJ databases">
        <title>Comparative analysis of microorganisms from saline springs in Andes Mountain Range, Colombia.</title>
        <authorList>
            <person name="Rubin E."/>
        </authorList>
    </citation>
    <scope>NUCLEOTIDE SEQUENCE [LARGE SCALE GENOMIC DNA]</scope>
    <source>
        <strain evidence="2 3">CG 35</strain>
    </source>
</reference>
<feature type="domain" description="BON" evidence="1">
    <location>
        <begin position="9"/>
        <end position="77"/>
    </location>
</feature>
<dbReference type="InterPro" id="IPR051686">
    <property type="entry name" value="Lipoprotein_DolP"/>
</dbReference>
<keyword evidence="3" id="KW-1185">Reference proteome</keyword>
<dbReference type="InterPro" id="IPR007055">
    <property type="entry name" value="BON_dom"/>
</dbReference>
<name>A0A2T0YRS3_9MICC</name>
<organism evidence="2 3">
    <name type="scientific">Nesterenkonia sandarakina</name>
    <dbReference type="NCBI Taxonomy" id="272918"/>
    <lineage>
        <taxon>Bacteria</taxon>
        <taxon>Bacillati</taxon>
        <taxon>Actinomycetota</taxon>
        <taxon>Actinomycetes</taxon>
        <taxon>Micrococcales</taxon>
        <taxon>Micrococcaceae</taxon>
        <taxon>Nesterenkonia</taxon>
    </lineage>
</organism>
<dbReference type="PANTHER" id="PTHR34606:SF15">
    <property type="entry name" value="BON DOMAIN-CONTAINING PROTEIN"/>
    <property type="match status" value="1"/>
</dbReference>
<dbReference type="PANTHER" id="PTHR34606">
    <property type="entry name" value="BON DOMAIN-CONTAINING PROTEIN"/>
    <property type="match status" value="1"/>
</dbReference>
<dbReference type="PROSITE" id="PS50914">
    <property type="entry name" value="BON"/>
    <property type="match status" value="3"/>
</dbReference>
<dbReference type="Gene3D" id="3.30.1340.30">
    <property type="match status" value="3"/>
</dbReference>
<feature type="domain" description="BON" evidence="1">
    <location>
        <begin position="154"/>
        <end position="222"/>
    </location>
</feature>
<dbReference type="Pfam" id="PF04972">
    <property type="entry name" value="BON"/>
    <property type="match status" value="3"/>
</dbReference>
<dbReference type="EMBL" id="PVTY01000003">
    <property type="protein sequence ID" value="PRZ18234.1"/>
    <property type="molecule type" value="Genomic_DNA"/>
</dbReference>
<gene>
    <name evidence="2" type="ORF">BCL67_103221</name>
</gene>
<sequence length="223" mass="24408">MIIATRTRSDNKIHSLVLAELEWTPEVDASQVQVEVEAGIVTLSGEVGDYFEYLAASRAMRRVHGIAAVFNRLTVIPRSARWVTDADIGRVAERVLTWSANIPGSVRSTVEAGCVTLTGQVDWHFQREAAERAVENIRGVHTVRNEITLIPRPVAEDAAEQIRSALFRNPQLDAGHIGVSVLGNTAVLTGYVKSLVQKTQAGAVAWSSPDVTTLDNRLNVRPY</sequence>
<evidence type="ECO:0000313" key="2">
    <source>
        <dbReference type="EMBL" id="PRZ18234.1"/>
    </source>
</evidence>
<dbReference type="OrthoDB" id="870892at2"/>
<protein>
    <submittedName>
        <fullName evidence="2">Osmotically-inducible protein OsmY</fullName>
    </submittedName>
</protein>
<evidence type="ECO:0000259" key="1">
    <source>
        <dbReference type="PROSITE" id="PS50914"/>
    </source>
</evidence>
<dbReference type="Proteomes" id="UP000238217">
    <property type="component" value="Unassembled WGS sequence"/>
</dbReference>
<evidence type="ECO:0000313" key="3">
    <source>
        <dbReference type="Proteomes" id="UP000238217"/>
    </source>
</evidence>